<dbReference type="RefSeq" id="WP_090156921.1">
    <property type="nucleotide sequence ID" value="NZ_FNAN01000024.1"/>
</dbReference>
<keyword evidence="2" id="KW-1185">Reference proteome</keyword>
<proteinExistence type="predicted"/>
<dbReference type="GO" id="GO:0004806">
    <property type="term" value="F:triacylglycerol lipase activity"/>
    <property type="evidence" value="ECO:0007669"/>
    <property type="project" value="InterPro"/>
</dbReference>
<dbReference type="Pfam" id="PF03583">
    <property type="entry name" value="LIP"/>
    <property type="match status" value="1"/>
</dbReference>
<dbReference type="SUPFAM" id="SSF53474">
    <property type="entry name" value="alpha/beta-Hydrolases"/>
    <property type="match status" value="1"/>
</dbReference>
<dbReference type="PIRSF" id="PIRSF029171">
    <property type="entry name" value="Esterase_LipA"/>
    <property type="match status" value="1"/>
</dbReference>
<accession>A0A1G7XKE7</accession>
<evidence type="ECO:0000313" key="1">
    <source>
        <dbReference type="EMBL" id="SDG84090.1"/>
    </source>
</evidence>
<dbReference type="InterPro" id="IPR029058">
    <property type="entry name" value="AB_hydrolase_fold"/>
</dbReference>
<sequence>MQKSIPALSFRYLGFLLIWSLLILNSCKEDEPKVVPPAEENVYLKEITALKTLTKEQILQQASAFGPLAALYVKNGVKVYKITYKTKNTDGAEITASGALILPVAAGPVSMISVQHGTITDQDQAPSVFKDGSEGSSFGSLFGAMGYIIAYPDYIGYGASKNLPHPYEHRASLASASLDMLRAAKEFLRGQNEVKWDEKLYVAGYSEGGYATMSLQRKIEEEASSEFNLRASSCGAGAYDKTAFMKHIINDKTDGIAGYNSLYLWVLLTYDRIYKLNKPASYYFTEKYASKIAASGQNVSIAESFHLALNDSFKKALNDGTDKGFIDAIADNDVYNFKPKTPTRLYHGTKDPLVFFFNSENAYNAMQKLGATNVSFVKVADGTHSNSVLPFLVGTQAFFAETL</sequence>
<dbReference type="Gene3D" id="1.10.260.160">
    <property type="match status" value="1"/>
</dbReference>
<dbReference type="STRING" id="659014.SAMN04487996_12418"/>
<reference evidence="2" key="1">
    <citation type="submission" date="2016-10" db="EMBL/GenBank/DDBJ databases">
        <authorList>
            <person name="Varghese N."/>
            <person name="Submissions S."/>
        </authorList>
    </citation>
    <scope>NUCLEOTIDE SEQUENCE [LARGE SCALE GENOMIC DNA]</scope>
    <source>
        <strain evidence="2">DSM 25329</strain>
    </source>
</reference>
<dbReference type="AlphaFoldDB" id="A0A1G7XKE7"/>
<dbReference type="PANTHER" id="PTHR34853:SF1">
    <property type="entry name" value="LIPASE 5"/>
    <property type="match status" value="1"/>
</dbReference>
<dbReference type="PANTHER" id="PTHR34853">
    <property type="match status" value="1"/>
</dbReference>
<dbReference type="Proteomes" id="UP000198748">
    <property type="component" value="Unassembled WGS sequence"/>
</dbReference>
<organism evidence="1 2">
    <name type="scientific">Dyadobacter soli</name>
    <dbReference type="NCBI Taxonomy" id="659014"/>
    <lineage>
        <taxon>Bacteria</taxon>
        <taxon>Pseudomonadati</taxon>
        <taxon>Bacteroidota</taxon>
        <taxon>Cytophagia</taxon>
        <taxon>Cytophagales</taxon>
        <taxon>Spirosomataceae</taxon>
        <taxon>Dyadobacter</taxon>
    </lineage>
</organism>
<dbReference type="Gene3D" id="3.40.50.1820">
    <property type="entry name" value="alpha/beta hydrolase"/>
    <property type="match status" value="1"/>
</dbReference>
<protein>
    <submittedName>
        <fullName evidence="1">Secretory lipase</fullName>
    </submittedName>
</protein>
<dbReference type="GO" id="GO:0016042">
    <property type="term" value="P:lipid catabolic process"/>
    <property type="evidence" value="ECO:0007669"/>
    <property type="project" value="InterPro"/>
</dbReference>
<dbReference type="EMBL" id="FNAN01000024">
    <property type="protein sequence ID" value="SDG84090.1"/>
    <property type="molecule type" value="Genomic_DNA"/>
</dbReference>
<evidence type="ECO:0000313" key="2">
    <source>
        <dbReference type="Proteomes" id="UP000198748"/>
    </source>
</evidence>
<name>A0A1G7XKE7_9BACT</name>
<gene>
    <name evidence="1" type="ORF">SAMN04487996_12418</name>
</gene>
<dbReference type="OrthoDB" id="9798122at2"/>
<dbReference type="InterPro" id="IPR005152">
    <property type="entry name" value="Lipase_secreted"/>
</dbReference>